<dbReference type="Proteomes" id="UP000238479">
    <property type="component" value="Chromosome 5"/>
</dbReference>
<protein>
    <submittedName>
        <fullName evidence="4">Putative Serpin family protein</fullName>
    </submittedName>
</protein>
<comment type="caution">
    <text evidence="4">The sequence shown here is derived from an EMBL/GenBank/DDBJ whole genome shotgun (WGS) entry which is preliminary data.</text>
</comment>
<dbReference type="InterPro" id="IPR023795">
    <property type="entry name" value="Serpin_CS"/>
</dbReference>
<dbReference type="Gene3D" id="2.30.39.10">
    <property type="entry name" value="Alpha-1-antitrypsin, domain 1"/>
    <property type="match status" value="1"/>
</dbReference>
<evidence type="ECO:0000259" key="3">
    <source>
        <dbReference type="SMART" id="SM00093"/>
    </source>
</evidence>
<dbReference type="PANTHER" id="PTHR11461:SF211">
    <property type="entry name" value="GH10112P-RELATED"/>
    <property type="match status" value="1"/>
</dbReference>
<evidence type="ECO:0000256" key="1">
    <source>
        <dbReference type="ARBA" id="ARBA00009500"/>
    </source>
</evidence>
<dbReference type="SMART" id="SM00093">
    <property type="entry name" value="SERPIN"/>
    <property type="match status" value="1"/>
</dbReference>
<dbReference type="Pfam" id="PF00079">
    <property type="entry name" value="Serpin"/>
    <property type="match status" value="1"/>
</dbReference>
<evidence type="ECO:0000313" key="4">
    <source>
        <dbReference type="EMBL" id="PRQ29595.1"/>
    </source>
</evidence>
<dbReference type="InterPro" id="IPR000215">
    <property type="entry name" value="Serpin_fam"/>
</dbReference>
<accession>A0A2P6Q5Y4</accession>
<dbReference type="AlphaFoldDB" id="A0A2P6Q5Y4"/>
<name>A0A2P6Q5Y4_ROSCH</name>
<dbReference type="InterPro" id="IPR036186">
    <property type="entry name" value="Serpin_sf"/>
</dbReference>
<comment type="similarity">
    <text evidence="1 2">Belongs to the serpin family.</text>
</comment>
<evidence type="ECO:0000256" key="2">
    <source>
        <dbReference type="RuleBase" id="RU000411"/>
    </source>
</evidence>
<dbReference type="InterPro" id="IPR042178">
    <property type="entry name" value="Serpin_sf_1"/>
</dbReference>
<feature type="domain" description="Serpin" evidence="3">
    <location>
        <begin position="21"/>
        <end position="380"/>
    </location>
</feature>
<dbReference type="PANTHER" id="PTHR11461">
    <property type="entry name" value="SERINE PROTEASE INHIBITOR, SERPIN"/>
    <property type="match status" value="1"/>
</dbReference>
<keyword evidence="5" id="KW-1185">Reference proteome</keyword>
<dbReference type="InterPro" id="IPR042185">
    <property type="entry name" value="Serpin_sf_2"/>
</dbReference>
<reference evidence="4 5" key="1">
    <citation type="journal article" date="2018" name="Nat. Genet.">
        <title>The Rosa genome provides new insights in the design of modern roses.</title>
        <authorList>
            <person name="Bendahmane M."/>
        </authorList>
    </citation>
    <scope>NUCLEOTIDE SEQUENCE [LARGE SCALE GENOMIC DNA]</scope>
    <source>
        <strain evidence="5">cv. Old Blush</strain>
    </source>
</reference>
<dbReference type="CDD" id="cd02043">
    <property type="entry name" value="serpinP_plants"/>
    <property type="match status" value="1"/>
</dbReference>
<sequence length="383" mass="42839">MDFEALNALKETISNQTDVALEITKQLLQTELKDENMVYSPLSIHILLSMIAADETGPSLDQFLSVLKSKSTNDLNSLAFNLVTAVLADGSASCGPCLNFANGLWVREPHSLESSYQQVLCNSYKASIKQVTMGTSSEEVRTEVNAWVEEQTRGLIPEILPPGSANGIRISANALYFKATWYDEYFHESETKEDVFHLLGGDIVDKVPFMTSSAEHCITAFEGFKALRLPYQASEDYEDCRSFSMWLLLPGAIDGLPALAHRVCSEPGFIDVHLRSWERVEVGKFLIPKFKISTRFEASDILWKLGLTARSSEMYHQAIIEVNEKDTTAAAATVDDMCFAMCEDYRIKKKEDFVADHPFMFLIKEDRTGTVLFMGHVLNPLGD</sequence>
<dbReference type="OrthoDB" id="1063785at2759"/>
<gene>
    <name evidence="4" type="ORF">RchiOBHm_Chr5g0015531</name>
</gene>
<dbReference type="STRING" id="74649.A0A2P6Q5Y4"/>
<dbReference type="Gramene" id="PRQ29595">
    <property type="protein sequence ID" value="PRQ29595"/>
    <property type="gene ID" value="RchiOBHm_Chr5g0015531"/>
</dbReference>
<organism evidence="4 5">
    <name type="scientific">Rosa chinensis</name>
    <name type="common">China rose</name>
    <dbReference type="NCBI Taxonomy" id="74649"/>
    <lineage>
        <taxon>Eukaryota</taxon>
        <taxon>Viridiplantae</taxon>
        <taxon>Streptophyta</taxon>
        <taxon>Embryophyta</taxon>
        <taxon>Tracheophyta</taxon>
        <taxon>Spermatophyta</taxon>
        <taxon>Magnoliopsida</taxon>
        <taxon>eudicotyledons</taxon>
        <taxon>Gunneridae</taxon>
        <taxon>Pentapetalae</taxon>
        <taxon>rosids</taxon>
        <taxon>fabids</taxon>
        <taxon>Rosales</taxon>
        <taxon>Rosaceae</taxon>
        <taxon>Rosoideae</taxon>
        <taxon>Rosoideae incertae sedis</taxon>
        <taxon>Rosa</taxon>
    </lineage>
</organism>
<dbReference type="PROSITE" id="PS00284">
    <property type="entry name" value="SERPIN"/>
    <property type="match status" value="1"/>
</dbReference>
<evidence type="ECO:0000313" key="5">
    <source>
        <dbReference type="Proteomes" id="UP000238479"/>
    </source>
</evidence>
<dbReference type="OMA" id="KLGRWFC"/>
<proteinExistence type="inferred from homology"/>
<dbReference type="GO" id="GO:0004867">
    <property type="term" value="F:serine-type endopeptidase inhibitor activity"/>
    <property type="evidence" value="ECO:0007669"/>
    <property type="project" value="InterPro"/>
</dbReference>
<dbReference type="Gene3D" id="3.30.497.10">
    <property type="entry name" value="Antithrombin, subunit I, domain 2"/>
    <property type="match status" value="1"/>
</dbReference>
<dbReference type="EMBL" id="PDCK01000043">
    <property type="protein sequence ID" value="PRQ29595.1"/>
    <property type="molecule type" value="Genomic_DNA"/>
</dbReference>
<dbReference type="InterPro" id="IPR023796">
    <property type="entry name" value="Serpin_dom"/>
</dbReference>
<dbReference type="SUPFAM" id="SSF56574">
    <property type="entry name" value="Serpins"/>
    <property type="match status" value="1"/>
</dbReference>
<dbReference type="GO" id="GO:0005615">
    <property type="term" value="C:extracellular space"/>
    <property type="evidence" value="ECO:0007669"/>
    <property type="project" value="InterPro"/>
</dbReference>